<reference evidence="12 13" key="1">
    <citation type="submission" date="2024-07" db="EMBL/GenBank/DDBJ databases">
        <title>Section-level genome sequencing and comparative genomics of Aspergillus sections Usti and Cavernicolus.</title>
        <authorList>
            <consortium name="Lawrence Berkeley National Laboratory"/>
            <person name="Nybo J.L."/>
            <person name="Vesth T.C."/>
            <person name="Theobald S."/>
            <person name="Frisvad J.C."/>
            <person name="Larsen T.O."/>
            <person name="Kjaerboelling I."/>
            <person name="Rothschild-Mancinelli K."/>
            <person name="Lyhne E.K."/>
            <person name="Kogle M.E."/>
            <person name="Barry K."/>
            <person name="Clum A."/>
            <person name="Na H."/>
            <person name="Ledsgaard L."/>
            <person name="Lin J."/>
            <person name="Lipzen A."/>
            <person name="Kuo A."/>
            <person name="Riley R."/>
            <person name="Mondo S."/>
            <person name="Labutti K."/>
            <person name="Haridas S."/>
            <person name="Pangalinan J."/>
            <person name="Salamov A.A."/>
            <person name="Simmons B.A."/>
            <person name="Magnuson J.K."/>
            <person name="Chen J."/>
            <person name="Drula E."/>
            <person name="Henrissat B."/>
            <person name="Wiebenga A."/>
            <person name="Lubbers R.J."/>
            <person name="Gomes A.C."/>
            <person name="Makela M.R."/>
            <person name="Stajich J."/>
            <person name="Grigoriev I.V."/>
            <person name="Mortensen U.H."/>
            <person name="De Vries R.P."/>
            <person name="Baker S.E."/>
            <person name="Andersen M.R."/>
        </authorList>
    </citation>
    <scope>NUCLEOTIDE SEQUENCE [LARGE SCALE GENOMIC DNA]</scope>
    <source>
        <strain evidence="12 13">CBS 123904</strain>
    </source>
</reference>
<evidence type="ECO:0000256" key="4">
    <source>
        <dbReference type="ARBA" id="ARBA00022801"/>
    </source>
</evidence>
<keyword evidence="6 9" id="KW-0326">Glycosidase</keyword>
<accession>A0ABR4JCR2</accession>
<dbReference type="EMBL" id="JBFXLU010000154">
    <property type="protein sequence ID" value="KAL2837847.1"/>
    <property type="molecule type" value="Genomic_DNA"/>
</dbReference>
<dbReference type="Pfam" id="PF01055">
    <property type="entry name" value="Glyco_hydro_31_2nd"/>
    <property type="match status" value="1"/>
</dbReference>
<dbReference type="EC" id="3.2.1.20" evidence="3"/>
<keyword evidence="7" id="KW-0961">Cell wall biogenesis/degradation</keyword>
<dbReference type="PANTHER" id="PTHR22762">
    <property type="entry name" value="ALPHA-GLUCOSIDASE"/>
    <property type="match status" value="1"/>
</dbReference>
<evidence type="ECO:0000256" key="2">
    <source>
        <dbReference type="ARBA" id="ARBA00007806"/>
    </source>
</evidence>
<evidence type="ECO:0000313" key="13">
    <source>
        <dbReference type="Proteomes" id="UP001610446"/>
    </source>
</evidence>
<evidence type="ECO:0000256" key="8">
    <source>
        <dbReference type="ARBA" id="ARBA00023326"/>
    </source>
</evidence>
<keyword evidence="4 9" id="KW-0378">Hydrolase</keyword>
<evidence type="ECO:0000256" key="9">
    <source>
        <dbReference type="RuleBase" id="RU361185"/>
    </source>
</evidence>
<dbReference type="Gene3D" id="3.20.20.80">
    <property type="entry name" value="Glycosidases"/>
    <property type="match status" value="1"/>
</dbReference>
<evidence type="ECO:0000256" key="6">
    <source>
        <dbReference type="ARBA" id="ARBA00023295"/>
    </source>
</evidence>
<keyword evidence="5" id="KW-0325">Glycoprotein</keyword>
<name>A0ABR4JCR2_9EURO</name>
<dbReference type="Gene3D" id="2.60.40.1180">
    <property type="entry name" value="Golgi alpha-mannosidase II"/>
    <property type="match status" value="2"/>
</dbReference>
<evidence type="ECO:0000313" key="12">
    <source>
        <dbReference type="EMBL" id="KAL2837847.1"/>
    </source>
</evidence>
<feature type="domain" description="Glycosyl hydrolase family 31 C-terminal" evidence="11">
    <location>
        <begin position="57"/>
        <end position="145"/>
    </location>
</feature>
<keyword evidence="13" id="KW-1185">Reference proteome</keyword>
<dbReference type="InterPro" id="IPR000322">
    <property type="entry name" value="Glyco_hydro_31_TIM"/>
</dbReference>
<protein>
    <recommendedName>
        <fullName evidence="3">alpha-glucosidase</fullName>
        <ecNumber evidence="3">3.2.1.20</ecNumber>
    </recommendedName>
</protein>
<dbReference type="SUPFAM" id="SSF51011">
    <property type="entry name" value="Glycosyl hydrolase domain"/>
    <property type="match status" value="1"/>
</dbReference>
<gene>
    <name evidence="12" type="ORF">BJY01DRAFT_220516</name>
</gene>
<dbReference type="GO" id="GO:0016787">
    <property type="term" value="F:hydrolase activity"/>
    <property type="evidence" value="ECO:0007669"/>
    <property type="project" value="UniProtKB-KW"/>
</dbReference>
<evidence type="ECO:0000256" key="7">
    <source>
        <dbReference type="ARBA" id="ARBA00023316"/>
    </source>
</evidence>
<evidence type="ECO:0000256" key="5">
    <source>
        <dbReference type="ARBA" id="ARBA00023180"/>
    </source>
</evidence>
<organism evidence="12 13">
    <name type="scientific">Aspergillus pseudoustus</name>
    <dbReference type="NCBI Taxonomy" id="1810923"/>
    <lineage>
        <taxon>Eukaryota</taxon>
        <taxon>Fungi</taxon>
        <taxon>Dikarya</taxon>
        <taxon>Ascomycota</taxon>
        <taxon>Pezizomycotina</taxon>
        <taxon>Eurotiomycetes</taxon>
        <taxon>Eurotiomycetidae</taxon>
        <taxon>Eurotiales</taxon>
        <taxon>Aspergillaceae</taxon>
        <taxon>Aspergillus</taxon>
        <taxon>Aspergillus subgen. Nidulantes</taxon>
    </lineage>
</organism>
<dbReference type="Pfam" id="PF21365">
    <property type="entry name" value="Glyco_hydro_31_3rd"/>
    <property type="match status" value="1"/>
</dbReference>
<dbReference type="InterPro" id="IPR048395">
    <property type="entry name" value="Glyco_hydro_31_C"/>
</dbReference>
<dbReference type="InterPro" id="IPR013780">
    <property type="entry name" value="Glyco_hydro_b"/>
</dbReference>
<evidence type="ECO:0000259" key="10">
    <source>
        <dbReference type="Pfam" id="PF01055"/>
    </source>
</evidence>
<comment type="catalytic activity">
    <reaction evidence="1">
        <text>Hydrolysis of terminal, non-reducing (1-&gt;4)-linked alpha-D-glucose residues with release of alpha-D-glucose.</text>
        <dbReference type="EC" id="3.2.1.20"/>
    </reaction>
</comment>
<dbReference type="Proteomes" id="UP001610446">
    <property type="component" value="Unassembled WGS sequence"/>
</dbReference>
<dbReference type="InterPro" id="IPR017853">
    <property type="entry name" value="GH"/>
</dbReference>
<comment type="caution">
    <text evidence="12">The sequence shown here is derived from an EMBL/GenBank/DDBJ whole genome shotgun (WGS) entry which is preliminary data.</text>
</comment>
<keyword evidence="8" id="KW-0119">Carbohydrate metabolism</keyword>
<evidence type="ECO:0000256" key="1">
    <source>
        <dbReference type="ARBA" id="ARBA00001657"/>
    </source>
</evidence>
<dbReference type="SUPFAM" id="SSF51445">
    <property type="entry name" value="(Trans)glycosidases"/>
    <property type="match status" value="1"/>
</dbReference>
<comment type="similarity">
    <text evidence="2 9">Belongs to the glycosyl hydrolase 31 family.</text>
</comment>
<evidence type="ECO:0000259" key="11">
    <source>
        <dbReference type="Pfam" id="PF21365"/>
    </source>
</evidence>
<feature type="domain" description="Glycoside hydrolase family 31 TIM barrel" evidence="10">
    <location>
        <begin position="2"/>
        <end position="49"/>
    </location>
</feature>
<proteinExistence type="inferred from homology"/>
<dbReference type="PANTHER" id="PTHR22762:SF67">
    <property type="entry name" value="ALPHA_BETA-GLUCOSIDASE AGDC-RELATED"/>
    <property type="match status" value="1"/>
</dbReference>
<keyword evidence="8" id="KW-0624">Polysaccharide degradation</keyword>
<sequence>MLGAFSHFYHNHNKANMITQEFYRWESVAKAARKAIALRYQLLDYVYTLIYRQTRTGQPWLLPLFFAYPANPQTYGIDLQFFYGNALLISPVAQKDSASVNAYLPDDLFYDWYSGHPVRGQGEVTTLTEISYSDIPVHVKGGSILPVRVDSANTTAELRRQPFRLVIAPGLDGRAPGELYLDDGESLEQPATLQVSFTYEDNQLSFDGVSTLETGIHLESVTVLGGEACQRLIAVDLPLTGPRSLDLA</sequence>
<evidence type="ECO:0000256" key="3">
    <source>
        <dbReference type="ARBA" id="ARBA00012741"/>
    </source>
</evidence>